<accession>A0A8S5R622</accession>
<organism evidence="1">
    <name type="scientific">virus sp. ctCsQ3</name>
    <dbReference type="NCBI Taxonomy" id="2826794"/>
    <lineage>
        <taxon>Viruses</taxon>
    </lineage>
</organism>
<proteinExistence type="predicted"/>
<evidence type="ECO:0000313" key="1">
    <source>
        <dbReference type="EMBL" id="DAE26863.1"/>
    </source>
</evidence>
<name>A0A8S5R622_9VIRU</name>
<protein>
    <submittedName>
        <fullName evidence="1">Uncharacterized protein</fullName>
    </submittedName>
</protein>
<dbReference type="EMBL" id="BK015823">
    <property type="protein sequence ID" value="DAE26863.1"/>
    <property type="molecule type" value="Genomic_DNA"/>
</dbReference>
<sequence>MAWFGLTEFDSPCNYLQQTRLATEKHFRCACLLFLPIKRSVYHRHT</sequence>
<reference evidence="1" key="1">
    <citation type="journal article" date="2021" name="Proc. Natl. Acad. Sci. U.S.A.">
        <title>A Catalog of Tens of Thousands of Viruses from Human Metagenomes Reveals Hidden Associations with Chronic Diseases.</title>
        <authorList>
            <person name="Tisza M.J."/>
            <person name="Buck C.B."/>
        </authorList>
    </citation>
    <scope>NUCLEOTIDE SEQUENCE</scope>
    <source>
        <strain evidence="1">CtCsQ3</strain>
    </source>
</reference>